<gene>
    <name evidence="1" type="ORF">CC80DRAFT_141467</name>
</gene>
<protein>
    <submittedName>
        <fullName evidence="1">Uncharacterized protein</fullName>
    </submittedName>
</protein>
<dbReference type="AlphaFoldDB" id="A0A6A5TMY0"/>
<name>A0A6A5TMY0_9PLEO</name>
<evidence type="ECO:0000313" key="1">
    <source>
        <dbReference type="EMBL" id="KAF1953564.1"/>
    </source>
</evidence>
<dbReference type="OrthoDB" id="5141181at2759"/>
<proteinExistence type="predicted"/>
<accession>A0A6A5TMY0</accession>
<sequence>MVATKKCRQVRREEASILFPVIIEPRMLPKIRGCTPLRLAYDFVARISSGRTTSQAIRQTQSPRVFQSAMGSQTVVIGELSDEVQQELKAGAEFVLKASYTESTPEGYSACKEVEPLVKRFPKVLALHSGEVHAFSTRFQPDPAQSRRLM</sequence>
<keyword evidence="2" id="KW-1185">Reference proteome</keyword>
<reference evidence="1" key="1">
    <citation type="journal article" date="2020" name="Stud. Mycol.">
        <title>101 Dothideomycetes genomes: a test case for predicting lifestyles and emergence of pathogens.</title>
        <authorList>
            <person name="Haridas S."/>
            <person name="Albert R."/>
            <person name="Binder M."/>
            <person name="Bloem J."/>
            <person name="Labutti K."/>
            <person name="Salamov A."/>
            <person name="Andreopoulos B."/>
            <person name="Baker S."/>
            <person name="Barry K."/>
            <person name="Bills G."/>
            <person name="Bluhm B."/>
            <person name="Cannon C."/>
            <person name="Castanera R."/>
            <person name="Culley D."/>
            <person name="Daum C."/>
            <person name="Ezra D."/>
            <person name="Gonzalez J."/>
            <person name="Henrissat B."/>
            <person name="Kuo A."/>
            <person name="Liang C."/>
            <person name="Lipzen A."/>
            <person name="Lutzoni F."/>
            <person name="Magnuson J."/>
            <person name="Mondo S."/>
            <person name="Nolan M."/>
            <person name="Ohm R."/>
            <person name="Pangilinan J."/>
            <person name="Park H.-J."/>
            <person name="Ramirez L."/>
            <person name="Alfaro M."/>
            <person name="Sun H."/>
            <person name="Tritt A."/>
            <person name="Yoshinaga Y."/>
            <person name="Zwiers L.-H."/>
            <person name="Turgeon B."/>
            <person name="Goodwin S."/>
            <person name="Spatafora J."/>
            <person name="Crous P."/>
            <person name="Grigoriev I."/>
        </authorList>
    </citation>
    <scope>NUCLEOTIDE SEQUENCE</scope>
    <source>
        <strain evidence="1">CBS 675.92</strain>
    </source>
</reference>
<dbReference type="Proteomes" id="UP000800035">
    <property type="component" value="Unassembled WGS sequence"/>
</dbReference>
<evidence type="ECO:0000313" key="2">
    <source>
        <dbReference type="Proteomes" id="UP000800035"/>
    </source>
</evidence>
<organism evidence="1 2">
    <name type="scientific">Byssothecium circinans</name>
    <dbReference type="NCBI Taxonomy" id="147558"/>
    <lineage>
        <taxon>Eukaryota</taxon>
        <taxon>Fungi</taxon>
        <taxon>Dikarya</taxon>
        <taxon>Ascomycota</taxon>
        <taxon>Pezizomycotina</taxon>
        <taxon>Dothideomycetes</taxon>
        <taxon>Pleosporomycetidae</taxon>
        <taxon>Pleosporales</taxon>
        <taxon>Massarineae</taxon>
        <taxon>Massarinaceae</taxon>
        <taxon>Byssothecium</taxon>
    </lineage>
</organism>
<dbReference type="EMBL" id="ML977003">
    <property type="protein sequence ID" value="KAF1953564.1"/>
    <property type="molecule type" value="Genomic_DNA"/>
</dbReference>